<evidence type="ECO:0000313" key="3">
    <source>
        <dbReference type="Proteomes" id="UP001609176"/>
    </source>
</evidence>
<gene>
    <name evidence="2" type="ORF">ACHIPV_10345</name>
    <name evidence="1" type="ORF">ACHIRB_25420</name>
</gene>
<comment type="caution">
    <text evidence="1">The sequence shown here is derived from an EMBL/GenBank/DDBJ whole genome shotgun (WGS) entry which is preliminary data.</text>
</comment>
<dbReference type="RefSeq" id="WP_395124291.1">
    <property type="nucleotide sequence ID" value="NZ_JBIMSN010000126.1"/>
</dbReference>
<keyword evidence="4" id="KW-1185">Reference proteome</keyword>
<evidence type="ECO:0000313" key="1">
    <source>
        <dbReference type="EMBL" id="MFH5231883.1"/>
    </source>
</evidence>
<dbReference type="EMBL" id="JBIMSN010000126">
    <property type="protein sequence ID" value="MFH5231883.1"/>
    <property type="molecule type" value="Genomic_DNA"/>
</dbReference>
<evidence type="ECO:0000313" key="4">
    <source>
        <dbReference type="Proteomes" id="UP001609219"/>
    </source>
</evidence>
<evidence type="ECO:0008006" key="5">
    <source>
        <dbReference type="Google" id="ProtNLM"/>
    </source>
</evidence>
<dbReference type="EMBL" id="JBIMSP010000012">
    <property type="protein sequence ID" value="MFH5242282.1"/>
    <property type="molecule type" value="Genomic_DNA"/>
</dbReference>
<dbReference type="Proteomes" id="UP001609219">
    <property type="component" value="Unassembled WGS sequence"/>
</dbReference>
<accession>A0ABW7K9W3</accession>
<dbReference type="Proteomes" id="UP001609176">
    <property type="component" value="Unassembled WGS sequence"/>
</dbReference>
<organism evidence="1 4">
    <name type="scientific">Antrihabitans spumae</name>
    <dbReference type="NCBI Taxonomy" id="3373370"/>
    <lineage>
        <taxon>Bacteria</taxon>
        <taxon>Bacillati</taxon>
        <taxon>Actinomycetota</taxon>
        <taxon>Actinomycetes</taxon>
        <taxon>Mycobacteriales</taxon>
        <taxon>Nocardiaceae</taxon>
        <taxon>Antrihabitans</taxon>
    </lineage>
</organism>
<evidence type="ECO:0000313" key="2">
    <source>
        <dbReference type="EMBL" id="MFH5242282.1"/>
    </source>
</evidence>
<name>A0ABW7K9W3_9NOCA</name>
<proteinExistence type="predicted"/>
<sequence length="282" mass="30767">MSGSISYSLIGTDGSTWPFVSLAECSLSTPLRLHSTPTGLGGAEFKTDDDQNVDQAGVTWRATMFEPNYIGLHILFGPIPPGPAALAKYLAFRDALGDSRQLGEFHVEGPRRTTVQRWRLAPPNLSEPDVDAVQYLGFSEDKGVRLRSDESWWRTAPIELTFSAAQFATAEIDNDSDDDTWPYYELTGPITTPKLGLGTEEITLPNIAAGQTWKIDTDPNFFHITDHLGVDRSFYGGVSLPGRWYVKAPAHTPNIPVKISGTGTTGATSLKVVLPQLFRAAV</sequence>
<reference evidence="3 4" key="1">
    <citation type="submission" date="2024-10" db="EMBL/GenBank/DDBJ databases">
        <authorList>
            <person name="Riesco R."/>
        </authorList>
    </citation>
    <scope>NUCLEOTIDE SEQUENCE [LARGE SCALE GENOMIC DNA]</scope>
    <source>
        <strain evidence="2 3">NCIMB 15448</strain>
        <strain evidence="1 4">NCIMB 15450</strain>
    </source>
</reference>
<protein>
    <recommendedName>
        <fullName evidence="5">Minor tail protein</fullName>
    </recommendedName>
</protein>